<evidence type="ECO:0000313" key="3">
    <source>
        <dbReference type="EMBL" id="GLL09870.1"/>
    </source>
</evidence>
<dbReference type="EMBL" id="BSFQ01000003">
    <property type="protein sequence ID" value="GLL09870.1"/>
    <property type="molecule type" value="Genomic_DNA"/>
</dbReference>
<comment type="similarity">
    <text evidence="1">Belongs to the GMC oxidoreductase family.</text>
</comment>
<reference evidence="3" key="1">
    <citation type="journal article" date="2014" name="Int. J. Syst. Evol. Microbiol.">
        <title>Complete genome sequence of Corynebacterium casei LMG S-19264T (=DSM 44701T), isolated from a smear-ripened cheese.</title>
        <authorList>
            <consortium name="US DOE Joint Genome Institute (JGI-PGF)"/>
            <person name="Walter F."/>
            <person name="Albersmeier A."/>
            <person name="Kalinowski J."/>
            <person name="Ruckert C."/>
        </authorList>
    </citation>
    <scope>NUCLEOTIDE SEQUENCE</scope>
    <source>
        <strain evidence="3">VKM Ac-1069</strain>
    </source>
</reference>
<protein>
    <recommendedName>
        <fullName evidence="2">Glucose-methanol-choline oxidoreductase C-terminal domain-containing protein</fullName>
    </recommendedName>
</protein>
<name>A0A9W6KZ90_9PSEU</name>
<dbReference type="GO" id="GO:0050660">
    <property type="term" value="F:flavin adenine dinucleotide binding"/>
    <property type="evidence" value="ECO:0007669"/>
    <property type="project" value="InterPro"/>
</dbReference>
<feature type="domain" description="Glucose-methanol-choline oxidoreductase C-terminal" evidence="2">
    <location>
        <begin position="77"/>
        <end position="170"/>
    </location>
</feature>
<dbReference type="Pfam" id="PF05199">
    <property type="entry name" value="GMC_oxred_C"/>
    <property type="match status" value="1"/>
</dbReference>
<organism evidence="3 4">
    <name type="scientific">Pseudonocardia halophobica</name>
    <dbReference type="NCBI Taxonomy" id="29401"/>
    <lineage>
        <taxon>Bacteria</taxon>
        <taxon>Bacillati</taxon>
        <taxon>Actinomycetota</taxon>
        <taxon>Actinomycetes</taxon>
        <taxon>Pseudonocardiales</taxon>
        <taxon>Pseudonocardiaceae</taxon>
        <taxon>Pseudonocardia</taxon>
    </lineage>
</organism>
<dbReference type="SUPFAM" id="SSF54373">
    <property type="entry name" value="FAD-linked reductases, C-terminal domain"/>
    <property type="match status" value="1"/>
</dbReference>
<evidence type="ECO:0000256" key="1">
    <source>
        <dbReference type="ARBA" id="ARBA00010790"/>
    </source>
</evidence>
<sequence>MVPTINTVGPVAATKALGSLLTNGTGAMTTTPFEAQLVTEDFQIALTPVHSSLDRISGRAALERTDAFTVYTVLLHPRGRGRVRLLAGRPLVEFERLGDRDDVRALLKGSELARELVAQPATRGIAGACLSGDGAAVVDWLADQEDTIFHAAGTCRMGTDDLAVVDPHCGCTESRRYGSSTPR</sequence>
<dbReference type="AlphaFoldDB" id="A0A9W6KZ90"/>
<dbReference type="InterPro" id="IPR036188">
    <property type="entry name" value="FAD/NAD-bd_sf"/>
</dbReference>
<dbReference type="PANTHER" id="PTHR11552:SF147">
    <property type="entry name" value="CHOLINE DEHYDROGENASE, MITOCHONDRIAL"/>
    <property type="match status" value="1"/>
</dbReference>
<evidence type="ECO:0000259" key="2">
    <source>
        <dbReference type="Pfam" id="PF05199"/>
    </source>
</evidence>
<dbReference type="Gene3D" id="3.30.560.10">
    <property type="entry name" value="Glucose Oxidase, domain 3"/>
    <property type="match status" value="1"/>
</dbReference>
<comment type="caution">
    <text evidence="3">The sequence shown here is derived from an EMBL/GenBank/DDBJ whole genome shotgun (WGS) entry which is preliminary data.</text>
</comment>
<dbReference type="Proteomes" id="UP001143463">
    <property type="component" value="Unassembled WGS sequence"/>
</dbReference>
<dbReference type="Gene3D" id="3.50.50.60">
    <property type="entry name" value="FAD/NAD(P)-binding domain"/>
    <property type="match status" value="1"/>
</dbReference>
<accession>A0A9W6KZ90</accession>
<dbReference type="InterPro" id="IPR012132">
    <property type="entry name" value="GMC_OxRdtase"/>
</dbReference>
<keyword evidence="4" id="KW-1185">Reference proteome</keyword>
<evidence type="ECO:0000313" key="4">
    <source>
        <dbReference type="Proteomes" id="UP001143463"/>
    </source>
</evidence>
<gene>
    <name evidence="3" type="ORF">GCM10017577_10100</name>
</gene>
<dbReference type="PANTHER" id="PTHR11552">
    <property type="entry name" value="GLUCOSE-METHANOL-CHOLINE GMC OXIDOREDUCTASE"/>
    <property type="match status" value="1"/>
</dbReference>
<dbReference type="GO" id="GO:0016614">
    <property type="term" value="F:oxidoreductase activity, acting on CH-OH group of donors"/>
    <property type="evidence" value="ECO:0007669"/>
    <property type="project" value="InterPro"/>
</dbReference>
<reference evidence="3" key="2">
    <citation type="submission" date="2023-01" db="EMBL/GenBank/DDBJ databases">
        <authorList>
            <person name="Sun Q."/>
            <person name="Evtushenko L."/>
        </authorList>
    </citation>
    <scope>NUCLEOTIDE SEQUENCE</scope>
    <source>
        <strain evidence="3">VKM Ac-1069</strain>
    </source>
</reference>
<dbReference type="InterPro" id="IPR007867">
    <property type="entry name" value="GMC_OxRtase_C"/>
</dbReference>
<proteinExistence type="inferred from homology"/>